<keyword evidence="4 7" id="KW-0812">Transmembrane</keyword>
<dbReference type="PIRSF" id="PIRSF006603">
    <property type="entry name" value="DinF"/>
    <property type="match status" value="1"/>
</dbReference>
<feature type="transmembrane region" description="Helical" evidence="7">
    <location>
        <begin position="93"/>
        <end position="116"/>
    </location>
</feature>
<keyword evidence="2" id="KW-0813">Transport</keyword>
<feature type="transmembrane region" description="Helical" evidence="7">
    <location>
        <begin position="21"/>
        <end position="41"/>
    </location>
</feature>
<reference evidence="8 9" key="1">
    <citation type="submission" date="2021-03" db="EMBL/GenBank/DDBJ databases">
        <title>Muricauda lutimaris sp. nov. and Muricauda ruestringensis sp. nov, two marine members of the Flavobacteriaceae isolated from deep sea sediments of Western Pacific.</title>
        <authorList>
            <person name="Zhao S."/>
            <person name="Liu R."/>
        </authorList>
    </citation>
    <scope>NUCLEOTIDE SEQUENCE [LARGE SCALE GENOMIC DNA]</scope>
    <source>
        <strain evidence="8 9">BC31-1-A7</strain>
    </source>
</reference>
<evidence type="ECO:0000256" key="5">
    <source>
        <dbReference type="ARBA" id="ARBA00022989"/>
    </source>
</evidence>
<feature type="transmembrane region" description="Helical" evidence="7">
    <location>
        <begin position="415"/>
        <end position="434"/>
    </location>
</feature>
<keyword evidence="6 7" id="KW-0472">Membrane</keyword>
<name>A0ABS3G023_9FLAO</name>
<feature type="transmembrane region" description="Helical" evidence="7">
    <location>
        <begin position="53"/>
        <end position="72"/>
    </location>
</feature>
<proteinExistence type="predicted"/>
<keyword evidence="9" id="KW-1185">Reference proteome</keyword>
<dbReference type="RefSeq" id="WP_207031102.1">
    <property type="nucleotide sequence ID" value="NZ_CP159476.1"/>
</dbReference>
<dbReference type="PANTHER" id="PTHR43549">
    <property type="entry name" value="MULTIDRUG RESISTANCE PROTEIN YPNP-RELATED"/>
    <property type="match status" value="1"/>
</dbReference>
<dbReference type="Proteomes" id="UP000664044">
    <property type="component" value="Unassembled WGS sequence"/>
</dbReference>
<evidence type="ECO:0000256" key="2">
    <source>
        <dbReference type="ARBA" id="ARBA00022448"/>
    </source>
</evidence>
<evidence type="ECO:0000256" key="3">
    <source>
        <dbReference type="ARBA" id="ARBA00022475"/>
    </source>
</evidence>
<feature type="transmembrane region" description="Helical" evidence="7">
    <location>
        <begin position="285"/>
        <end position="306"/>
    </location>
</feature>
<comment type="caution">
    <text evidence="8">The sequence shown here is derived from an EMBL/GenBank/DDBJ whole genome shotgun (WGS) entry which is preliminary data.</text>
</comment>
<dbReference type="InterPro" id="IPR002528">
    <property type="entry name" value="MATE_fam"/>
</dbReference>
<feature type="transmembrane region" description="Helical" evidence="7">
    <location>
        <begin position="136"/>
        <end position="157"/>
    </location>
</feature>
<evidence type="ECO:0000256" key="4">
    <source>
        <dbReference type="ARBA" id="ARBA00022692"/>
    </source>
</evidence>
<organism evidence="8 9">
    <name type="scientific">Flagellimonas aurea</name>
    <dbReference type="NCBI Taxonomy" id="2915619"/>
    <lineage>
        <taxon>Bacteria</taxon>
        <taxon>Pseudomonadati</taxon>
        <taxon>Bacteroidota</taxon>
        <taxon>Flavobacteriia</taxon>
        <taxon>Flavobacteriales</taxon>
        <taxon>Flavobacteriaceae</taxon>
        <taxon>Flagellimonas</taxon>
    </lineage>
</organism>
<comment type="subcellular location">
    <subcellularLocation>
        <location evidence="1">Cell membrane</location>
        <topology evidence="1">Multi-pass membrane protein</topology>
    </subcellularLocation>
</comment>
<evidence type="ECO:0000313" key="9">
    <source>
        <dbReference type="Proteomes" id="UP000664044"/>
    </source>
</evidence>
<feature type="transmembrane region" description="Helical" evidence="7">
    <location>
        <begin position="357"/>
        <end position="379"/>
    </location>
</feature>
<dbReference type="Pfam" id="PF01554">
    <property type="entry name" value="MatE"/>
    <property type="match status" value="2"/>
</dbReference>
<feature type="transmembrane region" description="Helical" evidence="7">
    <location>
        <begin position="318"/>
        <end position="337"/>
    </location>
</feature>
<protein>
    <submittedName>
        <fullName evidence="8">Polysaccharide biosynthesis C-terminal domain-containing protein</fullName>
    </submittedName>
</protein>
<keyword evidence="5 7" id="KW-1133">Transmembrane helix</keyword>
<evidence type="ECO:0000256" key="7">
    <source>
        <dbReference type="SAM" id="Phobius"/>
    </source>
</evidence>
<accession>A0ABS3G023</accession>
<feature type="transmembrane region" description="Helical" evidence="7">
    <location>
        <begin position="169"/>
        <end position="189"/>
    </location>
</feature>
<evidence type="ECO:0000313" key="8">
    <source>
        <dbReference type="EMBL" id="MBO0352745.1"/>
    </source>
</evidence>
<evidence type="ECO:0000256" key="6">
    <source>
        <dbReference type="ARBA" id="ARBA00023136"/>
    </source>
</evidence>
<dbReference type="EMBL" id="JAFLNL010000001">
    <property type="protein sequence ID" value="MBO0352745.1"/>
    <property type="molecule type" value="Genomic_DNA"/>
</dbReference>
<dbReference type="InterPro" id="IPR048279">
    <property type="entry name" value="MdtK-like"/>
</dbReference>
<keyword evidence="3" id="KW-1003">Cell membrane</keyword>
<gene>
    <name evidence="8" type="ORF">J0656_01855</name>
</gene>
<dbReference type="PANTHER" id="PTHR43549:SF2">
    <property type="entry name" value="MULTIDRUG RESISTANCE PROTEIN NORM-RELATED"/>
    <property type="match status" value="1"/>
</dbReference>
<dbReference type="InterPro" id="IPR052031">
    <property type="entry name" value="Membrane_Transporter-Flippase"/>
</dbReference>
<sequence>MGKKLDLVGDGLWKLLWRLSLPGILGMLVISINGLIDVFYISHFLGVEAFTGVSMLFPLLLVVTSVTVCIASGSASMLSRAIGSGQTKVQRKIFPNMLALSLLSSFVLTTIGAFFAEDLVYLVGVEGTLSDYGTSYFKVYALGIFFSIYGLSANGLIRAEGKMGKAMNITMVAVGLNVALTPFFIEVLGLGVAGAAWSSITVMFVYCLLTSYYFVSGKASFDTGKFTIRLESQIQKEVLGVGLSAFSMQLSNVFRQFVLFRLVAHYGTLEGIAFFNAAFRLFSFMGVPLLGLYQSMQPIIGVNYGAGEIQRIKDGISVFRWAGYALAIFLVVPVLLFPDHIIQVMLPQKMMDANEIFNLRLILAVLLAMPISSSSVVLFQSLGRARLASALPIGRQFLLFAPIIWAMSQSYGLDGIYYSLVIENMCYALILWLVSFKVLKKISFSSGTPFGKFRS</sequence>
<feature type="transmembrane region" description="Helical" evidence="7">
    <location>
        <begin position="391"/>
        <end position="409"/>
    </location>
</feature>
<evidence type="ECO:0000256" key="1">
    <source>
        <dbReference type="ARBA" id="ARBA00004651"/>
    </source>
</evidence>
<feature type="transmembrane region" description="Helical" evidence="7">
    <location>
        <begin position="195"/>
        <end position="215"/>
    </location>
</feature>
<feature type="transmembrane region" description="Helical" evidence="7">
    <location>
        <begin position="258"/>
        <end position="279"/>
    </location>
</feature>